<name>X1H8U8_9ZZZZ</name>
<dbReference type="AlphaFoldDB" id="X1H8U8"/>
<proteinExistence type="predicted"/>
<protein>
    <submittedName>
        <fullName evidence="1">Uncharacterized protein</fullName>
    </submittedName>
</protein>
<reference evidence="1" key="1">
    <citation type="journal article" date="2014" name="Front. Microbiol.">
        <title>High frequency of phylogenetically diverse reductive dehalogenase-homologous genes in deep subseafloor sedimentary metagenomes.</title>
        <authorList>
            <person name="Kawai M."/>
            <person name="Futagami T."/>
            <person name="Toyoda A."/>
            <person name="Takaki Y."/>
            <person name="Nishi S."/>
            <person name="Hori S."/>
            <person name="Arai W."/>
            <person name="Tsubouchi T."/>
            <person name="Morono Y."/>
            <person name="Uchiyama I."/>
            <person name="Ito T."/>
            <person name="Fujiyama A."/>
            <person name="Inagaki F."/>
            <person name="Takami H."/>
        </authorList>
    </citation>
    <scope>NUCLEOTIDE SEQUENCE</scope>
    <source>
        <strain evidence="1">Expedition CK06-06</strain>
    </source>
</reference>
<gene>
    <name evidence="1" type="ORF">S03H2_30075</name>
</gene>
<comment type="caution">
    <text evidence="1">The sequence shown here is derived from an EMBL/GenBank/DDBJ whole genome shotgun (WGS) entry which is preliminary data.</text>
</comment>
<sequence length="34" mass="3846">FIFFKVLPTLSKYGKRGWHKTGLGSIDDVLPNLP</sequence>
<accession>X1H8U8</accession>
<organism evidence="1">
    <name type="scientific">marine sediment metagenome</name>
    <dbReference type="NCBI Taxonomy" id="412755"/>
    <lineage>
        <taxon>unclassified sequences</taxon>
        <taxon>metagenomes</taxon>
        <taxon>ecological metagenomes</taxon>
    </lineage>
</organism>
<feature type="non-terminal residue" evidence="1">
    <location>
        <position position="1"/>
    </location>
</feature>
<evidence type="ECO:0000313" key="1">
    <source>
        <dbReference type="EMBL" id="GAH53460.1"/>
    </source>
</evidence>
<dbReference type="EMBL" id="BARU01018182">
    <property type="protein sequence ID" value="GAH53460.1"/>
    <property type="molecule type" value="Genomic_DNA"/>
</dbReference>